<organism evidence="2 3">
    <name type="scientific">Rodentibacter pneumotropicus</name>
    <dbReference type="NCBI Taxonomy" id="758"/>
    <lineage>
        <taxon>Bacteria</taxon>
        <taxon>Pseudomonadati</taxon>
        <taxon>Pseudomonadota</taxon>
        <taxon>Gammaproteobacteria</taxon>
        <taxon>Pasteurellales</taxon>
        <taxon>Pasteurellaceae</taxon>
        <taxon>Rodentibacter</taxon>
    </lineage>
</organism>
<evidence type="ECO:0000313" key="2">
    <source>
        <dbReference type="EMBL" id="MCQ9122118.1"/>
    </source>
</evidence>
<gene>
    <name evidence="2" type="ORF">MUU45_002320</name>
</gene>
<evidence type="ECO:0000259" key="1">
    <source>
        <dbReference type="Pfam" id="PF14082"/>
    </source>
</evidence>
<evidence type="ECO:0000313" key="3">
    <source>
        <dbReference type="Proteomes" id="UP001206350"/>
    </source>
</evidence>
<dbReference type="AlphaFoldDB" id="A0AAW5LDM8"/>
<sequence length="98" mass="11776">MINLLLLVYPKYIFHLNKWGHQGEISLTKKYANRIPNDLKIKITNPKAIILSGRDNNFSEEQYFDFEIIRRKYSNIIDIMTYDDLLRRIENIINMLKT</sequence>
<comment type="caution">
    <text evidence="2">The sequence shown here is derived from an EMBL/GenBank/DDBJ whole genome shotgun (WGS) entry which is preliminary data.</text>
</comment>
<accession>A0AAW5LDM8</accession>
<name>A0AAW5LDM8_9PAST</name>
<reference evidence="2 3" key="1">
    <citation type="journal article" date="2022" name="Microbiol. Spectr.">
        <title>Microbiota of the Pregnant Mouse: Characterization of the Bacterial Communities in the Oral Cavity, Lung, Intestine, and Vagina through Culture and DNA Sequencing.</title>
        <authorList>
            <person name="Greenberg J.M."/>
            <person name="Romero R."/>
            <person name="Winters A.D."/>
            <person name="Galaz J."/>
            <person name="Garcia-Flores V."/>
            <person name="Arenas-Hernandez M."/>
            <person name="Panzer J."/>
            <person name="Shaffer Z."/>
            <person name="Kracht D.J."/>
            <person name="Gomez-Lopez N."/>
            <person name="Theis K.R."/>
        </authorList>
    </citation>
    <scope>NUCLEOTIDE SEQUENCE [LARGE SCALE GENOMIC DNA]</scope>
    <source>
        <strain evidence="2 3">MAC-C1-H1</strain>
    </source>
</reference>
<dbReference type="EMBL" id="JALJCU010000028">
    <property type="protein sequence ID" value="MCQ9122118.1"/>
    <property type="molecule type" value="Genomic_DNA"/>
</dbReference>
<dbReference type="Pfam" id="PF14082">
    <property type="entry name" value="SduA_C"/>
    <property type="match status" value="1"/>
</dbReference>
<dbReference type="RefSeq" id="WP_077658249.1">
    <property type="nucleotide sequence ID" value="NZ_MJMB01000007.1"/>
</dbReference>
<dbReference type="InterPro" id="IPR025359">
    <property type="entry name" value="SduA_C"/>
</dbReference>
<keyword evidence="3" id="KW-1185">Reference proteome</keyword>
<proteinExistence type="predicted"/>
<protein>
    <submittedName>
        <fullName evidence="2">DUF4263 domain-containing protein</fullName>
    </submittedName>
</protein>
<feature type="domain" description="Shedu protein SduA C-terminal" evidence="1">
    <location>
        <begin position="11"/>
        <end position="86"/>
    </location>
</feature>
<dbReference type="Proteomes" id="UP001206350">
    <property type="component" value="Unassembled WGS sequence"/>
</dbReference>